<feature type="region of interest" description="Disordered" evidence="1">
    <location>
        <begin position="1"/>
        <end position="28"/>
    </location>
</feature>
<dbReference type="Proteomes" id="UP000094527">
    <property type="component" value="Unassembled WGS sequence"/>
</dbReference>
<organism evidence="2 3">
    <name type="scientific">Orchesella cincta</name>
    <name type="common">Springtail</name>
    <name type="synonym">Podura cincta</name>
    <dbReference type="NCBI Taxonomy" id="48709"/>
    <lineage>
        <taxon>Eukaryota</taxon>
        <taxon>Metazoa</taxon>
        <taxon>Ecdysozoa</taxon>
        <taxon>Arthropoda</taxon>
        <taxon>Hexapoda</taxon>
        <taxon>Collembola</taxon>
        <taxon>Entomobryomorpha</taxon>
        <taxon>Entomobryoidea</taxon>
        <taxon>Orchesellidae</taxon>
        <taxon>Orchesellinae</taxon>
        <taxon>Orchesella</taxon>
    </lineage>
</organism>
<evidence type="ECO:0000313" key="3">
    <source>
        <dbReference type="Proteomes" id="UP000094527"/>
    </source>
</evidence>
<reference evidence="2 3" key="1">
    <citation type="journal article" date="2016" name="Genome Biol. Evol.">
        <title>Gene Family Evolution Reflects Adaptation to Soil Environmental Stressors in the Genome of the Collembolan Orchesella cincta.</title>
        <authorList>
            <person name="Faddeeva-Vakhrusheva A."/>
            <person name="Derks M.F."/>
            <person name="Anvar S.Y."/>
            <person name="Agamennone V."/>
            <person name="Suring W."/>
            <person name="Smit S."/>
            <person name="van Straalen N.M."/>
            <person name="Roelofs D."/>
        </authorList>
    </citation>
    <scope>NUCLEOTIDE SEQUENCE [LARGE SCALE GENOMIC DNA]</scope>
    <source>
        <tissue evidence="2">Mixed pool</tissue>
    </source>
</reference>
<evidence type="ECO:0000256" key="1">
    <source>
        <dbReference type="SAM" id="MobiDB-lite"/>
    </source>
</evidence>
<name>A0A1D2N4R0_ORCCI</name>
<gene>
    <name evidence="2" type="ORF">Ocin01_06468</name>
</gene>
<dbReference type="EMBL" id="LJIJ01000223">
    <property type="protein sequence ID" value="ODN00222.1"/>
    <property type="molecule type" value="Genomic_DNA"/>
</dbReference>
<feature type="non-terminal residue" evidence="2">
    <location>
        <position position="70"/>
    </location>
</feature>
<comment type="caution">
    <text evidence="2">The sequence shown here is derived from an EMBL/GenBank/DDBJ whole genome shotgun (WGS) entry which is preliminary data.</text>
</comment>
<proteinExistence type="predicted"/>
<feature type="compositionally biased region" description="Polar residues" evidence="1">
    <location>
        <begin position="9"/>
        <end position="28"/>
    </location>
</feature>
<sequence>MDSICGDGNISSNTLGMSDSTPPSNISSTAFADALARARQLAAKLSGGATAASPPPVAVPVKRSADDFGS</sequence>
<keyword evidence="3" id="KW-1185">Reference proteome</keyword>
<feature type="region of interest" description="Disordered" evidence="1">
    <location>
        <begin position="45"/>
        <end position="70"/>
    </location>
</feature>
<protein>
    <submittedName>
        <fullName evidence="2">Dicer-like protein 1</fullName>
    </submittedName>
</protein>
<evidence type="ECO:0000313" key="2">
    <source>
        <dbReference type="EMBL" id="ODN00222.1"/>
    </source>
</evidence>
<accession>A0A1D2N4R0</accession>
<dbReference type="AlphaFoldDB" id="A0A1D2N4R0"/>